<evidence type="ECO:0000313" key="7">
    <source>
        <dbReference type="EMBL" id="KAK4274743.1"/>
    </source>
</evidence>
<evidence type="ECO:0000259" key="5">
    <source>
        <dbReference type="Pfam" id="PF00298"/>
    </source>
</evidence>
<keyword evidence="8" id="KW-1185">Reference proteome</keyword>
<organism evidence="7 8">
    <name type="scientific">Acacia crassicarpa</name>
    <name type="common">northern wattle</name>
    <dbReference type="NCBI Taxonomy" id="499986"/>
    <lineage>
        <taxon>Eukaryota</taxon>
        <taxon>Viridiplantae</taxon>
        <taxon>Streptophyta</taxon>
        <taxon>Embryophyta</taxon>
        <taxon>Tracheophyta</taxon>
        <taxon>Spermatophyta</taxon>
        <taxon>Magnoliopsida</taxon>
        <taxon>eudicotyledons</taxon>
        <taxon>Gunneridae</taxon>
        <taxon>Pentapetalae</taxon>
        <taxon>rosids</taxon>
        <taxon>fabids</taxon>
        <taxon>Fabales</taxon>
        <taxon>Fabaceae</taxon>
        <taxon>Caesalpinioideae</taxon>
        <taxon>mimosoid clade</taxon>
        <taxon>Acacieae</taxon>
        <taxon>Acacia</taxon>
    </lineage>
</organism>
<dbReference type="GO" id="GO:0022625">
    <property type="term" value="C:cytosolic large ribosomal subunit"/>
    <property type="evidence" value="ECO:0007669"/>
    <property type="project" value="TreeGrafter"/>
</dbReference>
<dbReference type="PANTHER" id="PTHR11661:SF2">
    <property type="entry name" value="LARGE RIBOSOMAL SUBUNIT PROTEIN UL11"/>
    <property type="match status" value="1"/>
</dbReference>
<dbReference type="SUPFAM" id="SSF54747">
    <property type="entry name" value="Ribosomal L11/L12e N-terminal domain"/>
    <property type="match status" value="1"/>
</dbReference>
<dbReference type="Proteomes" id="UP001293593">
    <property type="component" value="Unassembled WGS sequence"/>
</dbReference>
<feature type="domain" description="Large ribosomal subunit protein uL11 N-terminal" evidence="6">
    <location>
        <begin position="15"/>
        <end position="66"/>
    </location>
</feature>
<dbReference type="SUPFAM" id="SSF46906">
    <property type="entry name" value="Ribosomal protein L11, C-terminal domain"/>
    <property type="match status" value="1"/>
</dbReference>
<dbReference type="FunFam" id="1.10.10.250:FF:000019">
    <property type="entry name" value="Uncharacterized protein"/>
    <property type="match status" value="1"/>
</dbReference>
<keyword evidence="3 4" id="KW-0687">Ribonucleoprotein</keyword>
<dbReference type="InterPro" id="IPR036769">
    <property type="entry name" value="Ribosomal_uL11_C_sf"/>
</dbReference>
<dbReference type="SMART" id="SM00649">
    <property type="entry name" value="RL11"/>
    <property type="match status" value="1"/>
</dbReference>
<dbReference type="AlphaFoldDB" id="A0AAE1JSB6"/>
<evidence type="ECO:0000256" key="4">
    <source>
        <dbReference type="RuleBase" id="RU003978"/>
    </source>
</evidence>
<evidence type="ECO:0000256" key="1">
    <source>
        <dbReference type="ARBA" id="ARBA00010537"/>
    </source>
</evidence>
<protein>
    <recommendedName>
        <fullName evidence="9">60S ribosomal protein L12</fullName>
    </recommendedName>
</protein>
<dbReference type="InterPro" id="IPR020785">
    <property type="entry name" value="Ribosomal_uL11_CS"/>
</dbReference>
<dbReference type="PANTHER" id="PTHR11661">
    <property type="entry name" value="60S RIBOSOMAL PROTEIN L12"/>
    <property type="match status" value="1"/>
</dbReference>
<evidence type="ECO:0000259" key="6">
    <source>
        <dbReference type="Pfam" id="PF03946"/>
    </source>
</evidence>
<accession>A0AAE1JSB6</accession>
<keyword evidence="2 4" id="KW-0689">Ribosomal protein</keyword>
<dbReference type="GO" id="GO:0006412">
    <property type="term" value="P:translation"/>
    <property type="evidence" value="ECO:0007669"/>
    <property type="project" value="InterPro"/>
</dbReference>
<feature type="domain" description="Large ribosomal subunit protein uL11 C-terminal" evidence="5">
    <location>
        <begin position="67"/>
        <end position="105"/>
    </location>
</feature>
<evidence type="ECO:0000313" key="8">
    <source>
        <dbReference type="Proteomes" id="UP001293593"/>
    </source>
</evidence>
<proteinExistence type="inferred from homology"/>
<comment type="similarity">
    <text evidence="1 4">Belongs to the universal ribosomal protein uL11 family.</text>
</comment>
<dbReference type="Gene3D" id="1.10.10.250">
    <property type="entry name" value="Ribosomal protein L11, C-terminal domain"/>
    <property type="match status" value="1"/>
</dbReference>
<name>A0AAE1JSB6_9FABA</name>
<dbReference type="InterPro" id="IPR036796">
    <property type="entry name" value="Ribosomal_uL11_N_sf"/>
</dbReference>
<dbReference type="InterPro" id="IPR000911">
    <property type="entry name" value="Ribosomal_uL11"/>
</dbReference>
<dbReference type="GO" id="GO:0070180">
    <property type="term" value="F:large ribosomal subunit rRNA binding"/>
    <property type="evidence" value="ECO:0007669"/>
    <property type="project" value="TreeGrafter"/>
</dbReference>
<dbReference type="Pfam" id="PF03946">
    <property type="entry name" value="Ribosomal_L11_N"/>
    <property type="match status" value="1"/>
</dbReference>
<reference evidence="7" key="1">
    <citation type="submission" date="2023-10" db="EMBL/GenBank/DDBJ databases">
        <title>Chromosome-level genome of the transformable northern wattle, Acacia crassicarpa.</title>
        <authorList>
            <person name="Massaro I."/>
            <person name="Sinha N.R."/>
            <person name="Poethig S."/>
            <person name="Leichty A.R."/>
        </authorList>
    </citation>
    <scope>NUCLEOTIDE SEQUENCE</scope>
    <source>
        <strain evidence="7">Acra3RX</strain>
        <tissue evidence="7">Leaf</tissue>
    </source>
</reference>
<dbReference type="EMBL" id="JAWXYG010000004">
    <property type="protein sequence ID" value="KAK4274743.1"/>
    <property type="molecule type" value="Genomic_DNA"/>
</dbReference>
<dbReference type="InterPro" id="IPR020783">
    <property type="entry name" value="Ribosomal_uL11_C"/>
</dbReference>
<dbReference type="PROSITE" id="PS00359">
    <property type="entry name" value="RIBOSOMAL_L11"/>
    <property type="match status" value="1"/>
</dbReference>
<evidence type="ECO:0000256" key="3">
    <source>
        <dbReference type="ARBA" id="ARBA00023274"/>
    </source>
</evidence>
<dbReference type="InterPro" id="IPR020784">
    <property type="entry name" value="Ribosomal_uL11_N"/>
</dbReference>
<evidence type="ECO:0000256" key="2">
    <source>
        <dbReference type="ARBA" id="ARBA00022980"/>
    </source>
</evidence>
<dbReference type="Pfam" id="PF00298">
    <property type="entry name" value="Ribosomal_L11"/>
    <property type="match status" value="1"/>
</dbReference>
<gene>
    <name evidence="7" type="ORF">QN277_017926</name>
</gene>
<sequence length="190" mass="21489">MPPKLDPCQVVDVFVRVTGGEVGVRPAIGPLDLSPKKIGEDIAKETAKDWKGLRVTVKLTVQNRQAKVSVVIEIAKTMRPRSMAKDFSGTLKEILGTCVSVGCTVDGKDPKDLQQEIIDGDVEIDLILVIQIELMLFWHFYSFFWKENFTFSKVYSWIFFSFLFLDHPFFKGKRGATRVNEMVSVEVIIS</sequence>
<dbReference type="GO" id="GO:0003735">
    <property type="term" value="F:structural constituent of ribosome"/>
    <property type="evidence" value="ECO:0007669"/>
    <property type="project" value="InterPro"/>
</dbReference>
<evidence type="ECO:0008006" key="9">
    <source>
        <dbReference type="Google" id="ProtNLM"/>
    </source>
</evidence>
<comment type="caution">
    <text evidence="7">The sequence shown here is derived from an EMBL/GenBank/DDBJ whole genome shotgun (WGS) entry which is preliminary data.</text>
</comment>